<dbReference type="AlphaFoldDB" id="A0A9W8X9R6"/>
<protein>
    <recommendedName>
        <fullName evidence="3">Fucose-specific lectin</fullName>
    </recommendedName>
</protein>
<dbReference type="Gene3D" id="2.120.10.70">
    <property type="entry name" value="Fucose-specific lectin"/>
    <property type="match status" value="1"/>
</dbReference>
<comment type="caution">
    <text evidence="1">The sequence shown here is derived from an EMBL/GenBank/DDBJ whole genome shotgun (WGS) entry which is preliminary data.</text>
</comment>
<dbReference type="EMBL" id="JAPEUX010000010">
    <property type="protein sequence ID" value="KAJ4344630.1"/>
    <property type="molecule type" value="Genomic_DNA"/>
</dbReference>
<name>A0A9W8X9R6_9PLEO</name>
<keyword evidence="2" id="KW-1185">Reference proteome</keyword>
<evidence type="ECO:0000313" key="1">
    <source>
        <dbReference type="EMBL" id="KAJ4344630.1"/>
    </source>
</evidence>
<sequence length="180" mass="19982">MFKPVPKDAVAIESHTRNYLFFVDESRYIKYYEGPEGGEEGPDSQYSLKSLKYKTKTIRVSAQVSQIAAVGYMAGNKHEASIIMIRLYFAQDEDEGVQLKELCITDGKFADAQEGALNKRQGVAQALAPGSSISAVNILSSSLLKVFVTLKADTEKLYVWYFPVTEGKVGSWQHAEIELS</sequence>
<accession>A0A9W8X9R6</accession>
<evidence type="ECO:0000313" key="2">
    <source>
        <dbReference type="Proteomes" id="UP001140513"/>
    </source>
</evidence>
<gene>
    <name evidence="1" type="ORF">N0V89_012374</name>
</gene>
<dbReference type="RefSeq" id="XP_056065082.1">
    <property type="nucleotide sequence ID" value="XM_056221095.1"/>
</dbReference>
<dbReference type="Proteomes" id="UP001140513">
    <property type="component" value="Unassembled WGS sequence"/>
</dbReference>
<dbReference type="GeneID" id="80915904"/>
<evidence type="ECO:0008006" key="3">
    <source>
        <dbReference type="Google" id="ProtNLM"/>
    </source>
</evidence>
<proteinExistence type="predicted"/>
<reference evidence="1" key="1">
    <citation type="submission" date="2022-10" db="EMBL/GenBank/DDBJ databases">
        <title>Tapping the CABI collections for fungal endophytes: first genome assemblies for Collariella, Neodidymelliopsis, Ascochyta clinopodiicola, Didymella pomorum, Didymosphaeria variabile, Neocosmospora piperis and Neocucurbitaria cava.</title>
        <authorList>
            <person name="Hill R."/>
        </authorList>
    </citation>
    <scope>NUCLEOTIDE SEQUENCE</scope>
    <source>
        <strain evidence="1">IMI 356815</strain>
    </source>
</reference>
<dbReference type="OrthoDB" id="10531911at2759"/>
<organism evidence="1 2">
    <name type="scientific">Didymosphaeria variabile</name>
    <dbReference type="NCBI Taxonomy" id="1932322"/>
    <lineage>
        <taxon>Eukaryota</taxon>
        <taxon>Fungi</taxon>
        <taxon>Dikarya</taxon>
        <taxon>Ascomycota</taxon>
        <taxon>Pezizomycotina</taxon>
        <taxon>Dothideomycetes</taxon>
        <taxon>Pleosporomycetidae</taxon>
        <taxon>Pleosporales</taxon>
        <taxon>Massarineae</taxon>
        <taxon>Didymosphaeriaceae</taxon>
        <taxon>Didymosphaeria</taxon>
    </lineage>
</organism>